<dbReference type="EMBL" id="BSXT01001648">
    <property type="protein sequence ID" value="GMF44153.1"/>
    <property type="molecule type" value="Genomic_DNA"/>
</dbReference>
<feature type="coiled-coil region" evidence="1">
    <location>
        <begin position="1274"/>
        <end position="1326"/>
    </location>
</feature>
<reference evidence="3" key="1">
    <citation type="submission" date="2023-04" db="EMBL/GenBank/DDBJ databases">
        <title>Phytophthora fragariaefolia NBRC 109709.</title>
        <authorList>
            <person name="Ichikawa N."/>
            <person name="Sato H."/>
            <person name="Tonouchi N."/>
        </authorList>
    </citation>
    <scope>NUCLEOTIDE SEQUENCE</scope>
    <source>
        <strain evidence="3">NBRC 109709</strain>
    </source>
</reference>
<protein>
    <submittedName>
        <fullName evidence="3">Unnamed protein product</fullName>
    </submittedName>
</protein>
<feature type="coiled-coil region" evidence="1">
    <location>
        <begin position="983"/>
        <end position="1010"/>
    </location>
</feature>
<evidence type="ECO:0000256" key="2">
    <source>
        <dbReference type="SAM" id="MobiDB-lite"/>
    </source>
</evidence>
<feature type="compositionally biased region" description="Polar residues" evidence="2">
    <location>
        <begin position="1657"/>
        <end position="1675"/>
    </location>
</feature>
<gene>
    <name evidence="3" type="ORF">Pfra01_001524500</name>
</gene>
<evidence type="ECO:0000313" key="4">
    <source>
        <dbReference type="Proteomes" id="UP001165121"/>
    </source>
</evidence>
<name>A0A9W7CX97_9STRA</name>
<feature type="compositionally biased region" description="Basic and acidic residues" evidence="2">
    <location>
        <begin position="1691"/>
        <end position="1704"/>
    </location>
</feature>
<accession>A0A9W7CX97</accession>
<proteinExistence type="predicted"/>
<keyword evidence="4" id="KW-1185">Reference proteome</keyword>
<dbReference type="OrthoDB" id="2378640at2759"/>
<sequence>MEVYHVRLNELSRFVLEDETDLLGCLKGLFAMRCYRGIASQGPDGPESNEAVASVEDIRERLQEYDQVVAILNHSQYSASDNGHSVPSQKISALLNELEQLKLHVGKIFVPSDTTTETENTSTGAWVLLLENLTGLFGTLAIPKDLEKAFIRSRQVLGMLEENEKLMLDAKSSCLKDDIQTMADIGRLFTVIEQVLVRAQEVTRSDEFVRLEDLTILFDEWDELRRVLDESNRIDEDLVPDANNHALFTTGNYLRSAEIIASREKATTFVRRCKSALLLPVDDTYSLDDIVKMIEQLMKIVQHFELLQPKLGSPHRRLTAADPPPTLENKVTAVLGFVEELQLMAEFAQNILSAESKNEGELASNESSQSSLEALRALTRTPSPAPTLEELQIDVDLAIDDAVQVLDENDCVFSNEEGDRQREAFFSSPAEKSSSQLPTSFLADSLMDISLVMSDHHRLLSQTARWVAKSREDGSRPHSFSIGTEISRLVREHCALLSLSRHLFNMKDPRQELVSLLEGVALLERMVARLSIFQVRSARDTDEMSYHSFPDSLEGGSILSESVVSLDNSEFSSNEPLSRPVLASIGDLARHLQDYDYFLQQVKVDNGRVDRENNFPMINIEVLVQKINERVMVVEQCKELLGLQNPIEELPPFLIGAQEVLRQAKQLREASFVCAETNGIKTDIETQDSDATNEANGVEDLLSEMDAVVEDLRSYNGMLEWMKQVLPQPESVASIADLKDRLNSVLIQIQTLTSTTTSLMEEKASLLDDMKNMKQNRDHLVEEMSKNGELVLKLASLQAQVSRTSFEEASPRLELLEGLIEQQRRFCELTEQQVAEMEAEIAFLRQHDLLSEQSDSETAALSVNTRISIYNRLLACAEHLRLEKNEMESQLIAEKNTMETSLKEEKIALEASLKAEISAIKDSLKAEKTAVEDSLKAEKTTLEISLVTEKTTLEAALRAEKIAVEASLKEEKNAMEFSLNEEIRRTTEKLVKVEKELVETRRQMENALAEERAFLGSKEILSSILDISCSEEYSRIRVYMQLHDEITKLLGEKHTIEKCIAQEYKFLQENDLVIQNNTTASVPATLEFSSARLDVFQRYVEARTRLRRNDDDLEEEAQFLHDNKLMFDVNEPHKSRLALYESLLAGQNALIEEKMEREVAAESERAFLSSHGISPSENAMDIYEQFVAVQKQFADMATELKEELQFLAENHLYSSDEADNRAADLTTPFTSSFRLLVYRKLMQNEVEAREANQLLKGNMEQEMSRQIAADGCIIATLTAKIERLESSLMGWQETAYASQREWDRVLLEEEDKHRALTRKHEDVQKQVAADHAQALQEITKARDSAVVLASATHAEALEQATQEHERQLAAELHKQAQQFELAAFVHAENESRKQTSDSDISDASPSISAAQTRAQLLEKFAKRDTAAISMIYKAIRLTTDILTAVPSATTSTTMPRAGSGHEVSTDVTQTVLACVKEMKTLKEFLVQSLEQIVRDDDHIPPPFAKAPYAKWVADAITRATADKECAIDLALCSHREFMSFAEIQLLSRQEEVEKALTRVYEKLKAAATNGGFTVDQEKLLALELEITREREARESVACKFRLNEEYYRRLLDERKEVEISQTATVHELREESKALRLKLEKLEQQIQLQPVLPQFRPPSSNTYTASPRSSKSPQTPRVLKTAAVSVPMPTRPERPRGGGSAHKERFVSDLERETGQRRTTTTARRYNEWKAREDVINENPGSQLEQDFRAMQATITSHHIPAMEPVVPTAMAAPATAPGSSLQNQELWYQGVRSIHYVSFFISIFHVPRQQLFRVEIFNSDTEQQQQTVYVTWTEMQAFLHESRKAVRLGITLPDDPELAVTVPHHIRAEIMDVLFERVRVYGEGAESILLGFE</sequence>
<keyword evidence="1" id="KW-0175">Coiled coil</keyword>
<comment type="caution">
    <text evidence="3">The sequence shown here is derived from an EMBL/GenBank/DDBJ whole genome shotgun (WGS) entry which is preliminary data.</text>
</comment>
<dbReference type="Proteomes" id="UP001165121">
    <property type="component" value="Unassembled WGS sequence"/>
</dbReference>
<evidence type="ECO:0000313" key="3">
    <source>
        <dbReference type="EMBL" id="GMF44153.1"/>
    </source>
</evidence>
<feature type="coiled-coil region" evidence="1">
    <location>
        <begin position="820"/>
        <end position="847"/>
    </location>
</feature>
<feature type="region of interest" description="Disordered" evidence="2">
    <location>
        <begin position="1649"/>
        <end position="1704"/>
    </location>
</feature>
<evidence type="ECO:0000256" key="1">
    <source>
        <dbReference type="SAM" id="Coils"/>
    </source>
</evidence>
<organism evidence="3 4">
    <name type="scientific">Phytophthora fragariaefolia</name>
    <dbReference type="NCBI Taxonomy" id="1490495"/>
    <lineage>
        <taxon>Eukaryota</taxon>
        <taxon>Sar</taxon>
        <taxon>Stramenopiles</taxon>
        <taxon>Oomycota</taxon>
        <taxon>Peronosporomycetes</taxon>
        <taxon>Peronosporales</taxon>
        <taxon>Peronosporaceae</taxon>
        <taxon>Phytophthora</taxon>
    </lineage>
</organism>